<sequence length="707" mass="80672">MTSFTSHWFFLIFFSLTGSIVASPPPDWQTVTSVEALWQAYPERLHTLFQALDLQQPALDSVRLALHQEDTVQAAKFLLSYYRQTNRNWVISALDSLPEEEAMAVAHRLVEDSVSFDGSADQVPRHSMGGWQWSYTGPRQDDEFGYSLNGHKYLPALFLAWQETDSTRYAHVFDELMRDWIIHHPLPAPDDSIYLVVDTTQGLDWRDIGEVEWRTLEAGNRLGASWPQLFYGFQSSESFSPAARLLMLASIAEQATYLHRYHKQGHNWTTMEMNGLALAGLAFPEFKEANRWANYALQIMTEEINRQVYPDGVQTELSTKTQWVALNRFESIATNFQKAGQEMSEAYVQRLEEMYNYLAYSMRPDGHQPLNNDSDREDLRQRVLKAAEKFNRPDWQWIATNGKAGQAPDSLPSVVFPWAGIHVMRNSWDEQAHWAFFDVGPFGTGHQHADKLQLSVAAYGKDLLVDGGRYTHQDYFSFDPTLWRGYFRSSFSHNIILVDGKGQSGGPVRVEAPLREKQDYTHQPAYDFARGAFTDGFEDVAGKAEHTRSVLYLRDQYWIVLDHFDTDRPRTLQALWHYAPTCQVVLEESEAVSTNVNEANLRIVPIGEVAWQTDIVSGQEEPFKQGWYSAEYGVKEPNPTVVYTTNIAQPTTFAWLLVPAPGVVPKIFTRFQQEEDGIVLSIEMTDQPVVNVSIPLTEGLPVVEKTQ</sequence>
<dbReference type="InterPro" id="IPR012480">
    <property type="entry name" value="Hepar_II_III_C"/>
</dbReference>
<reference evidence="8" key="1">
    <citation type="journal article" date="2023" name="Comput. Struct. Biotechnol. J.">
        <title>Discovery of a novel marine Bacteroidetes with a rich repertoire of carbohydrate-active enzymes.</title>
        <authorList>
            <person name="Chen B."/>
            <person name="Liu G."/>
            <person name="Chen Q."/>
            <person name="Wang H."/>
            <person name="Liu L."/>
            <person name="Tang K."/>
        </authorList>
    </citation>
    <scope>NUCLEOTIDE SEQUENCE</scope>
    <source>
        <strain evidence="8">TK19036</strain>
    </source>
</reference>
<dbReference type="SUPFAM" id="SSF48230">
    <property type="entry name" value="Chondroitin AC/alginate lyase"/>
    <property type="match status" value="1"/>
</dbReference>
<evidence type="ECO:0000256" key="5">
    <source>
        <dbReference type="SAM" id="SignalP"/>
    </source>
</evidence>
<gene>
    <name evidence="8" type="ORF">K4G66_23620</name>
</gene>
<keyword evidence="2 5" id="KW-0732">Signal</keyword>
<evidence type="ECO:0000256" key="3">
    <source>
        <dbReference type="ARBA" id="ARBA00022764"/>
    </source>
</evidence>
<evidence type="ECO:0000259" key="6">
    <source>
        <dbReference type="Pfam" id="PF07940"/>
    </source>
</evidence>
<evidence type="ECO:0000256" key="2">
    <source>
        <dbReference type="ARBA" id="ARBA00022729"/>
    </source>
</evidence>
<dbReference type="Gene3D" id="2.70.98.70">
    <property type="match status" value="1"/>
</dbReference>
<dbReference type="AlphaFoldDB" id="A0AA49GJT2"/>
<keyword evidence="4 8" id="KW-0456">Lyase</keyword>
<dbReference type="PANTHER" id="PTHR39210:SF1">
    <property type="entry name" value="HEPARIN-SULFATE LYASE"/>
    <property type="match status" value="1"/>
</dbReference>
<accession>A0AA49GJT2</accession>
<dbReference type="PANTHER" id="PTHR39210">
    <property type="entry name" value="HEPARIN-SULFATE LYASE"/>
    <property type="match status" value="1"/>
</dbReference>
<comment type="subcellular location">
    <subcellularLocation>
        <location evidence="1">Periplasm</location>
    </subcellularLocation>
</comment>
<dbReference type="Pfam" id="PF16889">
    <property type="entry name" value="Hepar_II_III_N"/>
    <property type="match status" value="1"/>
</dbReference>
<keyword evidence="3" id="KW-0574">Periplasm</keyword>
<name>A0AA49GJT2_9BACT</name>
<feature type="signal peptide" evidence="5">
    <location>
        <begin position="1"/>
        <end position="22"/>
    </location>
</feature>
<feature type="chain" id="PRO_5041422505" evidence="5">
    <location>
        <begin position="23"/>
        <end position="707"/>
    </location>
</feature>
<dbReference type="GO" id="GO:0016829">
    <property type="term" value="F:lyase activity"/>
    <property type="evidence" value="ECO:0007669"/>
    <property type="project" value="UniProtKB-KW"/>
</dbReference>
<dbReference type="EMBL" id="CP120682">
    <property type="protein sequence ID" value="WKN35368.1"/>
    <property type="molecule type" value="Genomic_DNA"/>
</dbReference>
<proteinExistence type="predicted"/>
<dbReference type="Pfam" id="PF07940">
    <property type="entry name" value="Hepar_II_III_C"/>
    <property type="match status" value="1"/>
</dbReference>
<evidence type="ECO:0000256" key="1">
    <source>
        <dbReference type="ARBA" id="ARBA00004418"/>
    </source>
</evidence>
<feature type="domain" description="Heparin-sulfate lyase N-terminal" evidence="7">
    <location>
        <begin position="48"/>
        <end position="390"/>
    </location>
</feature>
<evidence type="ECO:0000259" key="7">
    <source>
        <dbReference type="Pfam" id="PF16889"/>
    </source>
</evidence>
<dbReference type="Gene3D" id="1.50.10.100">
    <property type="entry name" value="Chondroitin AC/alginate lyase"/>
    <property type="match status" value="1"/>
</dbReference>
<dbReference type="InterPro" id="IPR008929">
    <property type="entry name" value="Chondroitin_lyas"/>
</dbReference>
<evidence type="ECO:0000256" key="4">
    <source>
        <dbReference type="ARBA" id="ARBA00023239"/>
    </source>
</evidence>
<protein>
    <submittedName>
        <fullName evidence="8">Alginate lyase family protein</fullName>
    </submittedName>
</protein>
<organism evidence="8">
    <name type="scientific">Roseihalotalea indica</name>
    <dbReference type="NCBI Taxonomy" id="2867963"/>
    <lineage>
        <taxon>Bacteria</taxon>
        <taxon>Pseudomonadati</taxon>
        <taxon>Bacteroidota</taxon>
        <taxon>Cytophagia</taxon>
        <taxon>Cytophagales</taxon>
        <taxon>Catalimonadaceae</taxon>
        <taxon>Roseihalotalea</taxon>
    </lineage>
</organism>
<dbReference type="InterPro" id="IPR031680">
    <property type="entry name" value="Hepar_II_III_N"/>
</dbReference>
<reference evidence="8" key="2">
    <citation type="journal article" date="2024" name="Antonie Van Leeuwenhoek">
        <title>Roseihalotalea indica gen. nov., sp. nov., a halophilic Bacteroidetes from mesopelagic Southwest Indian Ocean with higher carbohydrate metabolic potential.</title>
        <authorList>
            <person name="Chen B."/>
            <person name="Zhang M."/>
            <person name="Lin D."/>
            <person name="Ye J."/>
            <person name="Tang K."/>
        </authorList>
    </citation>
    <scope>NUCLEOTIDE SEQUENCE</scope>
    <source>
        <strain evidence="8">TK19036</strain>
    </source>
</reference>
<dbReference type="GO" id="GO:0042597">
    <property type="term" value="C:periplasmic space"/>
    <property type="evidence" value="ECO:0007669"/>
    <property type="project" value="UniProtKB-SubCell"/>
</dbReference>
<feature type="domain" description="Heparinase II/III-like C-terminal" evidence="6">
    <location>
        <begin position="412"/>
        <end position="655"/>
    </location>
</feature>
<evidence type="ECO:0000313" key="8">
    <source>
        <dbReference type="EMBL" id="WKN35368.1"/>
    </source>
</evidence>